<evidence type="ECO:0000256" key="7">
    <source>
        <dbReference type="ARBA" id="ARBA00022801"/>
    </source>
</evidence>
<evidence type="ECO:0000313" key="12">
    <source>
        <dbReference type="Proteomes" id="UP000094580"/>
    </source>
</evidence>
<feature type="active site" evidence="9">
    <location>
        <position position="80"/>
    </location>
</feature>
<dbReference type="PANTHER" id="PTHR23402">
    <property type="entry name" value="PROTEASE FAMILY C15 PYROGLUTAMYL-PEPTIDASE I-RELATED"/>
    <property type="match status" value="1"/>
</dbReference>
<dbReference type="SUPFAM" id="SSF53182">
    <property type="entry name" value="Pyrrolidone carboxyl peptidase (pyroglutamate aminopeptidase)"/>
    <property type="match status" value="1"/>
</dbReference>
<comment type="subcellular location">
    <subcellularLocation>
        <location evidence="3">Cytoplasm</location>
    </subcellularLocation>
</comment>
<dbReference type="EMBL" id="MDKC01000002">
    <property type="protein sequence ID" value="ODG93520.1"/>
    <property type="molecule type" value="Genomic_DNA"/>
</dbReference>
<dbReference type="PRINTS" id="PR00706">
    <property type="entry name" value="PYROGLUPTASE"/>
</dbReference>
<dbReference type="Proteomes" id="UP000094580">
    <property type="component" value="Unassembled WGS sequence"/>
</dbReference>
<evidence type="ECO:0000256" key="5">
    <source>
        <dbReference type="ARBA" id="ARBA00022490"/>
    </source>
</evidence>
<dbReference type="InterPro" id="IPR000816">
    <property type="entry name" value="Peptidase_C15"/>
</dbReference>
<dbReference type="CDD" id="cd00501">
    <property type="entry name" value="Peptidase_C15"/>
    <property type="match status" value="1"/>
</dbReference>
<evidence type="ECO:0000256" key="1">
    <source>
        <dbReference type="ARBA" id="ARBA00001770"/>
    </source>
</evidence>
<proteinExistence type="inferred from homology"/>
<organism evidence="11 12">
    <name type="scientific">Gottfriedia luciferensis</name>
    <dbReference type="NCBI Taxonomy" id="178774"/>
    <lineage>
        <taxon>Bacteria</taxon>
        <taxon>Bacillati</taxon>
        <taxon>Bacillota</taxon>
        <taxon>Bacilli</taxon>
        <taxon>Bacillales</taxon>
        <taxon>Bacillaceae</taxon>
        <taxon>Gottfriedia</taxon>
    </lineage>
</organism>
<dbReference type="InterPro" id="IPR033694">
    <property type="entry name" value="PGPEP1_Cys_AS"/>
</dbReference>
<keyword evidence="7" id="KW-0378">Hydrolase</keyword>
<evidence type="ECO:0000256" key="2">
    <source>
        <dbReference type="ARBA" id="ARBA00002280"/>
    </source>
</evidence>
<comment type="catalytic activity">
    <reaction evidence="1 9">
        <text>Release of an N-terminal pyroglutamyl group from a polypeptide, the second amino acid generally not being Pro.</text>
        <dbReference type="EC" id="3.4.19.3"/>
    </reaction>
</comment>
<reference evidence="11 12" key="1">
    <citation type="submission" date="2016-07" db="EMBL/GenBank/DDBJ databases">
        <authorList>
            <person name="Townsley L."/>
            <person name="Shank E.A."/>
        </authorList>
    </citation>
    <scope>NUCLEOTIDE SEQUENCE [LARGE SCALE GENOMIC DNA]</scope>
    <source>
        <strain evidence="11 12">CH01</strain>
    </source>
</reference>
<keyword evidence="6" id="KW-0645">Protease</keyword>
<dbReference type="EC" id="3.4.19.3" evidence="9"/>
<keyword evidence="12" id="KW-1185">Reference proteome</keyword>
<dbReference type="PROSITE" id="PS01334">
    <property type="entry name" value="PYRASE_CYS"/>
    <property type="match status" value="1"/>
</dbReference>
<evidence type="ECO:0000256" key="9">
    <source>
        <dbReference type="PROSITE-ProRule" id="PRU10076"/>
    </source>
</evidence>
<evidence type="ECO:0000256" key="10">
    <source>
        <dbReference type="PROSITE-ProRule" id="PRU10077"/>
    </source>
</evidence>
<gene>
    <name evidence="11" type="ORF">BED47_04360</name>
</gene>
<protein>
    <recommendedName>
        <fullName evidence="9">Pyroglutamyl-peptidase I</fullName>
        <ecNumber evidence="9">3.4.19.3</ecNumber>
    </recommendedName>
</protein>
<dbReference type="Gene3D" id="3.40.630.20">
    <property type="entry name" value="Peptidase C15, pyroglutamyl peptidase I-like"/>
    <property type="match status" value="1"/>
</dbReference>
<dbReference type="NCBIfam" id="NF009676">
    <property type="entry name" value="PRK13197.1"/>
    <property type="match status" value="1"/>
</dbReference>
<comment type="caution">
    <text evidence="11">The sequence shown here is derived from an EMBL/GenBank/DDBJ whole genome shotgun (WGS) entry which is preliminary data.</text>
</comment>
<dbReference type="PIRSF" id="PIRSF015592">
    <property type="entry name" value="Prld-crbxl_pptds"/>
    <property type="match status" value="1"/>
</dbReference>
<evidence type="ECO:0000256" key="4">
    <source>
        <dbReference type="ARBA" id="ARBA00006641"/>
    </source>
</evidence>
<sequence>MNTLLLTGFEPFLNFSINPTEEIVKELNNQEVGGFQIIGAVLPVDFSTAGNEFIKLFHTYNPSAVISLGLAGGRLKITPERIAINCNDGAADNKGNKYAGAKIDPEGPDGLFTTLPIQKIVNELNNHKFPAEISNSAGTYLCNNVMYQMLNELNKINKQIPSGFIHIPASHEMAVIDQKLPSWSQTDLTNAIKLAIEVIDLND</sequence>
<dbReference type="Pfam" id="PF01470">
    <property type="entry name" value="Peptidase_C15"/>
    <property type="match status" value="1"/>
</dbReference>
<comment type="function">
    <text evidence="2">Removes 5-oxoproline from various penultimate amino acid residues except L-proline.</text>
</comment>
<feature type="active site" evidence="10">
    <location>
        <position position="142"/>
    </location>
</feature>
<evidence type="ECO:0000256" key="6">
    <source>
        <dbReference type="ARBA" id="ARBA00022670"/>
    </source>
</evidence>
<dbReference type="InterPro" id="IPR036440">
    <property type="entry name" value="Peptidase_C15-like_sf"/>
</dbReference>
<dbReference type="PANTHER" id="PTHR23402:SF1">
    <property type="entry name" value="PYROGLUTAMYL-PEPTIDASE I"/>
    <property type="match status" value="1"/>
</dbReference>
<name>A0ABX2ZXZ5_9BACI</name>
<evidence type="ECO:0000256" key="3">
    <source>
        <dbReference type="ARBA" id="ARBA00004496"/>
    </source>
</evidence>
<keyword evidence="5" id="KW-0963">Cytoplasm</keyword>
<accession>A0ABX2ZXZ5</accession>
<evidence type="ECO:0000313" key="11">
    <source>
        <dbReference type="EMBL" id="ODG93520.1"/>
    </source>
</evidence>
<dbReference type="InterPro" id="IPR016125">
    <property type="entry name" value="Peptidase_C15-like"/>
</dbReference>
<dbReference type="InterPro" id="IPR033693">
    <property type="entry name" value="PGPEP1_Glu_AS"/>
</dbReference>
<comment type="similarity">
    <text evidence="4">Belongs to the peptidase C15 family.</text>
</comment>
<keyword evidence="8" id="KW-0788">Thiol protease</keyword>
<evidence type="ECO:0000256" key="8">
    <source>
        <dbReference type="ARBA" id="ARBA00022807"/>
    </source>
</evidence>
<dbReference type="PROSITE" id="PS01333">
    <property type="entry name" value="PYRASE_GLU"/>
    <property type="match status" value="1"/>
</dbReference>